<organism evidence="2">
    <name type="scientific">uncultured Sulfurovum sp</name>
    <dbReference type="NCBI Taxonomy" id="269237"/>
    <lineage>
        <taxon>Bacteria</taxon>
        <taxon>Pseudomonadati</taxon>
        <taxon>Campylobacterota</taxon>
        <taxon>Epsilonproteobacteria</taxon>
        <taxon>Campylobacterales</taxon>
        <taxon>Sulfurovaceae</taxon>
        <taxon>Sulfurovum</taxon>
        <taxon>environmental samples</taxon>
    </lineage>
</organism>
<dbReference type="AlphaFoldDB" id="A0A6S6T5D4"/>
<protein>
    <recommendedName>
        <fullName evidence="3">Lipoprotein</fullName>
    </recommendedName>
</protein>
<gene>
    <name evidence="2" type="ORF">HELGO_WM92</name>
</gene>
<proteinExistence type="predicted"/>
<feature type="chain" id="PRO_5028265014" description="Lipoprotein" evidence="1">
    <location>
        <begin position="21"/>
        <end position="138"/>
    </location>
</feature>
<keyword evidence="1" id="KW-0732">Signal</keyword>
<accession>A0A6S6T5D4</accession>
<reference evidence="2" key="1">
    <citation type="submission" date="2020-01" db="EMBL/GenBank/DDBJ databases">
        <authorList>
            <person name="Meier V. D."/>
            <person name="Meier V D."/>
        </authorList>
    </citation>
    <scope>NUCLEOTIDE SEQUENCE</scope>
    <source>
        <strain evidence="2">HLG_WM_MAG_01</strain>
    </source>
</reference>
<evidence type="ECO:0000256" key="1">
    <source>
        <dbReference type="SAM" id="SignalP"/>
    </source>
</evidence>
<name>A0A6S6T5D4_9BACT</name>
<feature type="signal peptide" evidence="1">
    <location>
        <begin position="1"/>
        <end position="20"/>
    </location>
</feature>
<evidence type="ECO:0000313" key="2">
    <source>
        <dbReference type="EMBL" id="CAA6810690.1"/>
    </source>
</evidence>
<sequence length="138" mass="15318">MNKKMIFMVLAIATVFGLSGCGGSNNKHHNDELVTLFLVDENGYSYGGIPYKCDSMTRWETTLNNGEFTFLPPDNCLFDFDGLDGVYGDSFDDVVRIVDYTHDGKGDIPYECALFGVSSTYGDGSFDYNVDDACVFYL</sequence>
<evidence type="ECO:0008006" key="3">
    <source>
        <dbReference type="Google" id="ProtNLM"/>
    </source>
</evidence>
<dbReference type="PROSITE" id="PS51257">
    <property type="entry name" value="PROKAR_LIPOPROTEIN"/>
    <property type="match status" value="1"/>
</dbReference>
<dbReference type="EMBL" id="CACVAS010000058">
    <property type="protein sequence ID" value="CAA6810690.1"/>
    <property type="molecule type" value="Genomic_DNA"/>
</dbReference>